<dbReference type="InterPro" id="IPR025948">
    <property type="entry name" value="HTH-like_dom"/>
</dbReference>
<feature type="domain" description="Integrase catalytic" evidence="2">
    <location>
        <begin position="90"/>
        <end position="253"/>
    </location>
</feature>
<dbReference type="Pfam" id="PF13276">
    <property type="entry name" value="HTH_21"/>
    <property type="match status" value="1"/>
</dbReference>
<dbReference type="NCBIfam" id="NF033516">
    <property type="entry name" value="transpos_IS3"/>
    <property type="match status" value="1"/>
</dbReference>
<sequence length="254" mass="29505">MKRQDSSQKIRKQRIKQEIIKIYNESKQIYGAPKITSILRSKGHIIAEKTVGNYMRELGIKAIWVSPYKRTTIDPDFDIKLKNILDRKFSPKSPNTVWVTDITYVWTLDGFVYLTTIMDLFSRKVVGWNLSDSLSSESVLAAVNKAKSSRYSDAPILIHRDRGVQYVSKAYMDATPAGKFIRSYSKKAMPWDNAVIESFHALIKREYLNRFVIKNLNHAHSLIFEYIEAFYNTTRIHSHCHMASPYDYEKKHAS</sequence>
<comment type="caution">
    <text evidence="3">The sequence shown here is derived from an EMBL/GenBank/DDBJ whole genome shotgun (WGS) entry which is preliminary data.</text>
</comment>
<organism evidence="3 4">
    <name type="scientific">Acetoanaerobium pronyense</name>
    <dbReference type="NCBI Taxonomy" id="1482736"/>
    <lineage>
        <taxon>Bacteria</taxon>
        <taxon>Bacillati</taxon>
        <taxon>Bacillota</taxon>
        <taxon>Clostridia</taxon>
        <taxon>Peptostreptococcales</taxon>
        <taxon>Filifactoraceae</taxon>
        <taxon>Acetoanaerobium</taxon>
    </lineage>
</organism>
<dbReference type="InterPro" id="IPR001584">
    <property type="entry name" value="Integrase_cat-core"/>
</dbReference>
<evidence type="ECO:0000313" key="3">
    <source>
        <dbReference type="EMBL" id="MBP2026712.1"/>
    </source>
</evidence>
<dbReference type="InterPro" id="IPR050900">
    <property type="entry name" value="Transposase_IS3/IS150/IS904"/>
</dbReference>
<comment type="function">
    <text evidence="1">Involved in the transposition of the insertion sequence.</text>
</comment>
<dbReference type="Pfam" id="PF00665">
    <property type="entry name" value="rve"/>
    <property type="match status" value="1"/>
</dbReference>
<dbReference type="Pfam" id="PF13683">
    <property type="entry name" value="rve_3"/>
    <property type="match status" value="1"/>
</dbReference>
<keyword evidence="4" id="KW-1185">Reference proteome</keyword>
<dbReference type="PROSITE" id="PS50994">
    <property type="entry name" value="INTEGRASE"/>
    <property type="match status" value="1"/>
</dbReference>
<name>A0ABS4KG14_9FIRM</name>
<accession>A0ABS4KG14</accession>
<dbReference type="InterPro" id="IPR012337">
    <property type="entry name" value="RNaseH-like_sf"/>
</dbReference>
<dbReference type="PANTHER" id="PTHR46889">
    <property type="entry name" value="TRANSPOSASE INSF FOR INSERTION SEQUENCE IS3B-RELATED"/>
    <property type="match status" value="1"/>
</dbReference>
<evidence type="ECO:0000256" key="1">
    <source>
        <dbReference type="ARBA" id="ARBA00002286"/>
    </source>
</evidence>
<dbReference type="InterPro" id="IPR048020">
    <property type="entry name" value="Transpos_IS3"/>
</dbReference>
<protein>
    <submittedName>
        <fullName evidence="3">Transposase</fullName>
    </submittedName>
</protein>
<gene>
    <name evidence="3" type="ORF">J2Z35_000501</name>
</gene>
<dbReference type="SUPFAM" id="SSF53098">
    <property type="entry name" value="Ribonuclease H-like"/>
    <property type="match status" value="1"/>
</dbReference>
<reference evidence="3 4" key="1">
    <citation type="submission" date="2021-03" db="EMBL/GenBank/DDBJ databases">
        <title>Genomic Encyclopedia of Type Strains, Phase IV (KMG-IV): sequencing the most valuable type-strain genomes for metagenomic binning, comparative biology and taxonomic classification.</title>
        <authorList>
            <person name="Goeker M."/>
        </authorList>
    </citation>
    <scope>NUCLEOTIDE SEQUENCE [LARGE SCALE GENOMIC DNA]</scope>
    <source>
        <strain evidence="3 4">DSM 27512</strain>
    </source>
</reference>
<evidence type="ECO:0000313" key="4">
    <source>
        <dbReference type="Proteomes" id="UP001314903"/>
    </source>
</evidence>
<evidence type="ECO:0000259" key="2">
    <source>
        <dbReference type="PROSITE" id="PS50994"/>
    </source>
</evidence>
<dbReference type="Gene3D" id="3.30.420.10">
    <property type="entry name" value="Ribonuclease H-like superfamily/Ribonuclease H"/>
    <property type="match status" value="1"/>
</dbReference>
<dbReference type="InterPro" id="IPR036397">
    <property type="entry name" value="RNaseH_sf"/>
</dbReference>
<dbReference type="PANTHER" id="PTHR46889:SF4">
    <property type="entry name" value="TRANSPOSASE INSO FOR INSERTION SEQUENCE ELEMENT IS911B-RELATED"/>
    <property type="match status" value="1"/>
</dbReference>
<dbReference type="EMBL" id="JAGGLI010000003">
    <property type="protein sequence ID" value="MBP2026712.1"/>
    <property type="molecule type" value="Genomic_DNA"/>
</dbReference>
<proteinExistence type="predicted"/>
<dbReference type="Proteomes" id="UP001314903">
    <property type="component" value="Unassembled WGS sequence"/>
</dbReference>